<feature type="compositionally biased region" description="Basic and acidic residues" evidence="1">
    <location>
        <begin position="154"/>
        <end position="166"/>
    </location>
</feature>
<keyword evidence="3" id="KW-1185">Reference proteome</keyword>
<evidence type="ECO:0000313" key="3">
    <source>
        <dbReference type="Proteomes" id="UP000221165"/>
    </source>
</evidence>
<dbReference type="RefSeq" id="XP_067923026.1">
    <property type="nucleotide sequence ID" value="XM_068064992.1"/>
</dbReference>
<feature type="compositionally biased region" description="Acidic residues" evidence="1">
    <location>
        <begin position="36"/>
        <end position="46"/>
    </location>
</feature>
<accession>A0A2C6L058</accession>
<protein>
    <submittedName>
        <fullName evidence="2">Uncharacterized protein</fullName>
    </submittedName>
</protein>
<feature type="region of interest" description="Disordered" evidence="1">
    <location>
        <begin position="100"/>
        <end position="303"/>
    </location>
</feature>
<name>A0A2C6L058_9APIC</name>
<comment type="caution">
    <text evidence="2">The sequence shown here is derived from an EMBL/GenBank/DDBJ whole genome shotgun (WGS) entry which is preliminary data.</text>
</comment>
<organism evidence="2 3">
    <name type="scientific">Cystoisospora suis</name>
    <dbReference type="NCBI Taxonomy" id="483139"/>
    <lineage>
        <taxon>Eukaryota</taxon>
        <taxon>Sar</taxon>
        <taxon>Alveolata</taxon>
        <taxon>Apicomplexa</taxon>
        <taxon>Conoidasida</taxon>
        <taxon>Coccidia</taxon>
        <taxon>Eucoccidiorida</taxon>
        <taxon>Eimeriorina</taxon>
        <taxon>Sarcocystidae</taxon>
        <taxon>Cystoisospora</taxon>
    </lineage>
</organism>
<dbReference type="OrthoDB" id="330493at2759"/>
<feature type="region of interest" description="Disordered" evidence="1">
    <location>
        <begin position="1"/>
        <end position="53"/>
    </location>
</feature>
<evidence type="ECO:0000256" key="1">
    <source>
        <dbReference type="SAM" id="MobiDB-lite"/>
    </source>
</evidence>
<sequence length="435" mass="47337">MRISRSDPTTVESSWSSRRRMAEVEDTSFCAGEIERDTDENDGSSSDDDRVTTGQAMWCVQTVVTDPERSNALVEHFWKFLQTHQTVTTESVMANDGAKKFPRQQQASLPSIGPAEAPVAKEVSGSDLASRNASVRENTTELTEGRQSEPCQSVRERREPGADDKSSSSAESRGMSIQHSGGECEAPRHKPQHQISKSQETITEGSSAHEQRDERVPPSQLEREGVPDFDAIEDILKTLPGGKRSKNAEEVGRRAKQGQSAVNTSRTDGPSSGAGSPAVPRAKKREDFSGTSRDSDERRGSQCIGTEWPRFEKRHVKKGFGCLASTSPVEDIMSLLAPPRVPVAGDLPCSDDEVTRLLSHCTAFNEVGMPDKGSPGVRARAQMACLDETAGTRIASVTADFLRTAPPAVQEAFLELLLSWYYAGFFSGRLSMSTA</sequence>
<feature type="compositionally biased region" description="Polar residues" evidence="1">
    <location>
        <begin position="167"/>
        <end position="179"/>
    </location>
</feature>
<dbReference type="VEuPathDB" id="ToxoDB:CSUI_004808"/>
<feature type="compositionally biased region" description="Basic and acidic residues" evidence="1">
    <location>
        <begin position="207"/>
        <end position="226"/>
    </location>
</feature>
<feature type="compositionally biased region" description="Polar residues" evidence="1">
    <location>
        <begin position="127"/>
        <end position="142"/>
    </location>
</feature>
<dbReference type="EMBL" id="MIGC01002284">
    <property type="protein sequence ID" value="PHJ21343.1"/>
    <property type="molecule type" value="Genomic_DNA"/>
</dbReference>
<evidence type="ECO:0000313" key="2">
    <source>
        <dbReference type="EMBL" id="PHJ21343.1"/>
    </source>
</evidence>
<feature type="compositionally biased region" description="Polar residues" evidence="1">
    <location>
        <begin position="1"/>
        <end position="16"/>
    </location>
</feature>
<reference evidence="2 3" key="1">
    <citation type="journal article" date="2017" name="Int. J. Parasitol.">
        <title>The genome of the protozoan parasite Cystoisospora suis and a reverse vaccinology approach to identify vaccine candidates.</title>
        <authorList>
            <person name="Palmieri N."/>
            <person name="Shrestha A."/>
            <person name="Ruttkowski B."/>
            <person name="Beck T."/>
            <person name="Vogl C."/>
            <person name="Tomley F."/>
            <person name="Blake D.P."/>
            <person name="Joachim A."/>
        </authorList>
    </citation>
    <scope>NUCLEOTIDE SEQUENCE [LARGE SCALE GENOMIC DNA]</scope>
    <source>
        <strain evidence="2 3">Wien I</strain>
    </source>
</reference>
<dbReference type="Proteomes" id="UP000221165">
    <property type="component" value="Unassembled WGS sequence"/>
</dbReference>
<dbReference type="AlphaFoldDB" id="A0A2C6L058"/>
<feature type="compositionally biased region" description="Polar residues" evidence="1">
    <location>
        <begin position="257"/>
        <end position="274"/>
    </location>
</feature>
<gene>
    <name evidence="2" type="ORF">CSUI_004808</name>
</gene>
<feature type="compositionally biased region" description="Polar residues" evidence="1">
    <location>
        <begin position="193"/>
        <end position="206"/>
    </location>
</feature>
<proteinExistence type="predicted"/>
<dbReference type="GeneID" id="94428203"/>
<feature type="compositionally biased region" description="Basic and acidic residues" evidence="1">
    <location>
        <begin position="284"/>
        <end position="300"/>
    </location>
</feature>